<keyword evidence="5" id="KW-1185">Reference proteome</keyword>
<evidence type="ECO:0000259" key="3">
    <source>
        <dbReference type="SMART" id="SM00382"/>
    </source>
</evidence>
<reference evidence="4 5" key="1">
    <citation type="submission" date="2023-07" db="EMBL/GenBank/DDBJ databases">
        <title>Genomic Encyclopedia of Type Strains, Phase IV (KMG-IV): sequencing the most valuable type-strain genomes for metagenomic binning, comparative biology and taxonomic classification.</title>
        <authorList>
            <person name="Goeker M."/>
        </authorList>
    </citation>
    <scope>NUCLEOTIDE SEQUENCE [LARGE SCALE GENOMIC DNA]</scope>
    <source>
        <strain evidence="4 5">DSM 19562</strain>
    </source>
</reference>
<dbReference type="SMART" id="SM00382">
    <property type="entry name" value="AAA"/>
    <property type="match status" value="1"/>
</dbReference>
<evidence type="ECO:0000313" key="4">
    <source>
        <dbReference type="EMBL" id="MDQ0441847.1"/>
    </source>
</evidence>
<dbReference type="Pfam" id="PF01434">
    <property type="entry name" value="Peptidase_M41"/>
    <property type="match status" value="1"/>
</dbReference>
<dbReference type="Proteomes" id="UP001236369">
    <property type="component" value="Unassembled WGS sequence"/>
</dbReference>
<dbReference type="CDD" id="cd19481">
    <property type="entry name" value="RecA-like_protease"/>
    <property type="match status" value="1"/>
</dbReference>
<dbReference type="InterPro" id="IPR000642">
    <property type="entry name" value="Peptidase_M41"/>
</dbReference>
<dbReference type="Gene3D" id="1.10.8.60">
    <property type="match status" value="1"/>
</dbReference>
<dbReference type="Gene3D" id="3.40.50.300">
    <property type="entry name" value="P-loop containing nucleotide triphosphate hydrolases"/>
    <property type="match status" value="1"/>
</dbReference>
<keyword evidence="2" id="KW-0175">Coiled coil</keyword>
<organism evidence="4 5">
    <name type="scientific">Methylobacterium persicinum</name>
    <dbReference type="NCBI Taxonomy" id="374426"/>
    <lineage>
        <taxon>Bacteria</taxon>
        <taxon>Pseudomonadati</taxon>
        <taxon>Pseudomonadota</taxon>
        <taxon>Alphaproteobacteria</taxon>
        <taxon>Hyphomicrobiales</taxon>
        <taxon>Methylobacteriaceae</taxon>
        <taxon>Methylobacterium</taxon>
    </lineage>
</organism>
<accession>A0ABU0HHP5</accession>
<dbReference type="RefSeq" id="WP_238248882.1">
    <property type="nucleotide sequence ID" value="NZ_BPQX01000023.1"/>
</dbReference>
<sequence>MIADLTYFRDDAEDGEAVLGRPGRRAPSIDTLALFALEEAIPAADRRRIARARSFALVIEVPSAEWVEPVRSACTTLGNWGATVFARTGASREDRPDRGNDTVARRLADGGRVLGVSQACERYLPSALLAAADGRYRVPVPSNAVIARVIRAATGQRPPAMPASVAVGLGIWDLCAAIRAGSARACVERLAAASEARSTVDGHVADAVPFPALCGYGRSHAWGMRLLEELEAWREGRIGSFADIDRNVVLASNPGLGKSTYVRSLAKSARLPLLVSSVSSWFSQSNGYLDGVVKHIDSTFEEAYARAPSLLFLDEIDSIPSRSSMDGRNSSWWTPVVTHMLLKIDECCAREGAGVCIIGATNYPDKLDPALVRPGRLGQVIRIAPPAAPDLAAIVRQHLGADLPDLDLTVVAELGLGASGAQVVGWVKAARARARAERRPIEADDLLEAVAPPDTRTAGEKMRSALHEAGHAVGAELLQIGHVAQVDLILRETAAGGTSMRSRLGPIPTRDDLERMVIGLLCGRAAETVFLGEASAGSGGDETSDLARATAFVAGIHGSFGLGGSIVYRGPMEDVARALGAEPALRAAVEADLARLQAEAERLVSEYQDVVQGVAEALLDRRVLGGDALRRFIADARPRPARQAGGGDR</sequence>
<evidence type="ECO:0000256" key="1">
    <source>
        <dbReference type="RuleBase" id="RU003651"/>
    </source>
</evidence>
<proteinExistence type="inferred from homology"/>
<evidence type="ECO:0000313" key="5">
    <source>
        <dbReference type="Proteomes" id="UP001236369"/>
    </source>
</evidence>
<protein>
    <recommendedName>
        <fullName evidence="3">AAA+ ATPase domain-containing protein</fullName>
    </recommendedName>
</protein>
<comment type="similarity">
    <text evidence="1">Belongs to the AAA ATPase family.</text>
</comment>
<name>A0ABU0HHP5_9HYPH</name>
<comment type="caution">
    <text evidence="4">The sequence shown here is derived from an EMBL/GenBank/DDBJ whole genome shotgun (WGS) entry which is preliminary data.</text>
</comment>
<keyword evidence="1" id="KW-0547">Nucleotide-binding</keyword>
<keyword evidence="1" id="KW-0067">ATP-binding</keyword>
<dbReference type="SUPFAM" id="SSF140990">
    <property type="entry name" value="FtsH protease domain-like"/>
    <property type="match status" value="1"/>
</dbReference>
<dbReference type="InterPro" id="IPR003960">
    <property type="entry name" value="ATPase_AAA_CS"/>
</dbReference>
<feature type="coiled-coil region" evidence="2">
    <location>
        <begin position="586"/>
        <end position="613"/>
    </location>
</feature>
<dbReference type="PANTHER" id="PTHR23076">
    <property type="entry name" value="METALLOPROTEASE M41 FTSH"/>
    <property type="match status" value="1"/>
</dbReference>
<feature type="domain" description="AAA+ ATPase" evidence="3">
    <location>
        <begin position="244"/>
        <end position="387"/>
    </location>
</feature>
<dbReference type="InterPro" id="IPR037219">
    <property type="entry name" value="Peptidase_M41-like"/>
</dbReference>
<evidence type="ECO:0000256" key="2">
    <source>
        <dbReference type="SAM" id="Coils"/>
    </source>
</evidence>
<dbReference type="PANTHER" id="PTHR23076:SF97">
    <property type="entry name" value="ATP-DEPENDENT ZINC METALLOPROTEASE YME1L1"/>
    <property type="match status" value="1"/>
</dbReference>
<dbReference type="InterPro" id="IPR027417">
    <property type="entry name" value="P-loop_NTPase"/>
</dbReference>
<dbReference type="PROSITE" id="PS00674">
    <property type="entry name" value="AAA"/>
    <property type="match status" value="1"/>
</dbReference>
<dbReference type="Pfam" id="PF00004">
    <property type="entry name" value="AAA"/>
    <property type="match status" value="1"/>
</dbReference>
<dbReference type="Gene3D" id="1.20.58.760">
    <property type="entry name" value="Peptidase M41"/>
    <property type="match status" value="1"/>
</dbReference>
<gene>
    <name evidence="4" type="ORF">QO016_001330</name>
</gene>
<dbReference type="EMBL" id="JAUSVV010000002">
    <property type="protein sequence ID" value="MDQ0441847.1"/>
    <property type="molecule type" value="Genomic_DNA"/>
</dbReference>
<dbReference type="InterPro" id="IPR003593">
    <property type="entry name" value="AAA+_ATPase"/>
</dbReference>
<dbReference type="InterPro" id="IPR003959">
    <property type="entry name" value="ATPase_AAA_core"/>
</dbReference>
<dbReference type="SUPFAM" id="SSF52540">
    <property type="entry name" value="P-loop containing nucleoside triphosphate hydrolases"/>
    <property type="match status" value="1"/>
</dbReference>